<feature type="compositionally biased region" description="Polar residues" evidence="1">
    <location>
        <begin position="485"/>
        <end position="495"/>
    </location>
</feature>
<name>A0A6H5IN10_9HYME</name>
<organism evidence="2 3">
    <name type="scientific">Trichogramma brassicae</name>
    <dbReference type="NCBI Taxonomy" id="86971"/>
    <lineage>
        <taxon>Eukaryota</taxon>
        <taxon>Metazoa</taxon>
        <taxon>Ecdysozoa</taxon>
        <taxon>Arthropoda</taxon>
        <taxon>Hexapoda</taxon>
        <taxon>Insecta</taxon>
        <taxon>Pterygota</taxon>
        <taxon>Neoptera</taxon>
        <taxon>Endopterygota</taxon>
        <taxon>Hymenoptera</taxon>
        <taxon>Apocrita</taxon>
        <taxon>Proctotrupomorpha</taxon>
        <taxon>Chalcidoidea</taxon>
        <taxon>Trichogrammatidae</taxon>
        <taxon>Trichogramma</taxon>
    </lineage>
</organism>
<evidence type="ECO:0000256" key="1">
    <source>
        <dbReference type="SAM" id="MobiDB-lite"/>
    </source>
</evidence>
<dbReference type="AlphaFoldDB" id="A0A6H5IN10"/>
<dbReference type="Proteomes" id="UP000479190">
    <property type="component" value="Unassembled WGS sequence"/>
</dbReference>
<protein>
    <submittedName>
        <fullName evidence="2">Uncharacterized protein</fullName>
    </submittedName>
</protein>
<sequence>MIENIWDEESVRRGNDNEFDCDINCGLDIEDSDASDVDAKRLTKDYLKDMYVRVISALRGLEVLFIIVPYGFCLTPLKQCAIAKRLRCRADDHRCSIETNAGIRRCQFNLKSNELNLIANKNICRQILTDERAQIVHLPQKLCRNSGNSALSLDNKLLLYTSLLKPIWTYGIQLWGAAFRSNINIIERLQSKCIRNLINVPCLLAVVHRRLVELANRIVDTALVRRRPGSRFPAGTTSAQYVAVSWSPGLLYASNGDEIASTWPNLSEKIEKLFNETVKEKKFIDLLKNIKVSNCNDANFITQTVSRALITEGFEVFDAYPTLQQPKDDLDNCGIWALLNIADILQMLQKQPKENRMTAACWAQRAPIELKKAMRERNHAVLNCCRRTYAAFLDRCPAYDNLNGLIYHYLIAPKSTPPPAKSKAVASLLAKMKSTTANVGLVELEPESPSTPATKELKSITGRPAPSTIRSMVRPTMADRKRPSADTQQEEVVTSKQRRSDLELLYNSEDDEPITSRARIFNRLVSSSSSSDVE</sequence>
<reference evidence="2 3" key="1">
    <citation type="submission" date="2020-02" db="EMBL/GenBank/DDBJ databases">
        <authorList>
            <person name="Ferguson B K."/>
        </authorList>
    </citation>
    <scope>NUCLEOTIDE SEQUENCE [LARGE SCALE GENOMIC DNA]</scope>
</reference>
<feature type="region of interest" description="Disordered" evidence="1">
    <location>
        <begin position="445"/>
        <end position="509"/>
    </location>
</feature>
<dbReference type="OrthoDB" id="415068at2759"/>
<keyword evidence="3" id="KW-1185">Reference proteome</keyword>
<gene>
    <name evidence="2" type="ORF">TBRA_LOCUS9844</name>
</gene>
<accession>A0A6H5IN10</accession>
<dbReference type="EMBL" id="CADCXV010000887">
    <property type="protein sequence ID" value="CAB0038049.1"/>
    <property type="molecule type" value="Genomic_DNA"/>
</dbReference>
<evidence type="ECO:0000313" key="3">
    <source>
        <dbReference type="Proteomes" id="UP000479190"/>
    </source>
</evidence>
<evidence type="ECO:0000313" key="2">
    <source>
        <dbReference type="EMBL" id="CAB0038049.1"/>
    </source>
</evidence>
<proteinExistence type="predicted"/>